<organism evidence="2 3">
    <name type="scientific">Cannabis sativa</name>
    <name type="common">Hemp</name>
    <name type="synonym">Marijuana</name>
    <dbReference type="NCBI Taxonomy" id="3483"/>
    <lineage>
        <taxon>Eukaryota</taxon>
        <taxon>Viridiplantae</taxon>
        <taxon>Streptophyta</taxon>
        <taxon>Embryophyta</taxon>
        <taxon>Tracheophyta</taxon>
        <taxon>Spermatophyta</taxon>
        <taxon>Magnoliopsida</taxon>
        <taxon>eudicotyledons</taxon>
        <taxon>Gunneridae</taxon>
        <taxon>Pentapetalae</taxon>
        <taxon>rosids</taxon>
        <taxon>fabids</taxon>
        <taxon>Rosales</taxon>
        <taxon>Cannabaceae</taxon>
        <taxon>Cannabis</taxon>
    </lineage>
</organism>
<dbReference type="EMBL" id="UZAU01000290">
    <property type="status" value="NOT_ANNOTATED_CDS"/>
    <property type="molecule type" value="Genomic_DNA"/>
</dbReference>
<evidence type="ECO:0000256" key="1">
    <source>
        <dbReference type="SAM" id="MobiDB-lite"/>
    </source>
</evidence>
<proteinExistence type="predicted"/>
<sequence>MLISGLFGEKFRLSERSLPSSWRKGCQLFLRTLYAPSHGVALCKQVEAEDLDDEKDDDDDDGYVNDEYYKDGYFYEQYPNLAWRSNELYKTKQNLDRQEMFSQKMVRTMTPPPTKFRDLEFVNRLNRENPTNAETSAPAKDRGRKM</sequence>
<dbReference type="EnsemblPlants" id="evm.model.03.1259">
    <property type="protein sequence ID" value="cds.evm.model.03.1259"/>
    <property type="gene ID" value="evm.TU.03.1259"/>
</dbReference>
<evidence type="ECO:0000313" key="3">
    <source>
        <dbReference type="Proteomes" id="UP000596661"/>
    </source>
</evidence>
<name>A0A803P4K9_CANSA</name>
<evidence type="ECO:0000313" key="2">
    <source>
        <dbReference type="EnsemblPlants" id="cds.evm.model.03.1259"/>
    </source>
</evidence>
<keyword evidence="3" id="KW-1185">Reference proteome</keyword>
<dbReference type="Gramene" id="evm.model.03.1259">
    <property type="protein sequence ID" value="cds.evm.model.03.1259"/>
    <property type="gene ID" value="evm.TU.03.1259"/>
</dbReference>
<reference evidence="2" key="2">
    <citation type="submission" date="2021-03" db="UniProtKB">
        <authorList>
            <consortium name="EnsemblPlants"/>
        </authorList>
    </citation>
    <scope>IDENTIFICATION</scope>
</reference>
<dbReference type="Proteomes" id="UP000596661">
    <property type="component" value="Chromosome 3"/>
</dbReference>
<feature type="region of interest" description="Disordered" evidence="1">
    <location>
        <begin position="123"/>
        <end position="146"/>
    </location>
</feature>
<dbReference type="AlphaFoldDB" id="A0A803P4K9"/>
<accession>A0A803P4K9</accession>
<protein>
    <submittedName>
        <fullName evidence="2">Uncharacterized protein</fullName>
    </submittedName>
</protein>
<reference evidence="2" key="1">
    <citation type="submission" date="2018-11" db="EMBL/GenBank/DDBJ databases">
        <authorList>
            <person name="Grassa J C."/>
        </authorList>
    </citation>
    <scope>NUCLEOTIDE SEQUENCE [LARGE SCALE GENOMIC DNA]</scope>
</reference>